<reference evidence="4" key="1">
    <citation type="journal article" date="2015" name="Nature">
        <title>Complex archaea that bridge the gap between prokaryotes and eukaryotes.</title>
        <authorList>
            <person name="Spang A."/>
            <person name="Saw J.H."/>
            <person name="Jorgensen S.L."/>
            <person name="Zaremba-Niedzwiedzka K."/>
            <person name="Martijn J."/>
            <person name="Lind A.E."/>
            <person name="van Eijk R."/>
            <person name="Schleper C."/>
            <person name="Guy L."/>
            <person name="Ettema T.J."/>
        </authorList>
    </citation>
    <scope>NUCLEOTIDE SEQUENCE</scope>
</reference>
<dbReference type="CDD" id="cd19438">
    <property type="entry name" value="lipocalin_Blc-like"/>
    <property type="match status" value="1"/>
</dbReference>
<dbReference type="PANTHER" id="PTHR10612:SF34">
    <property type="entry name" value="APOLIPOPROTEIN D"/>
    <property type="match status" value="1"/>
</dbReference>
<dbReference type="InterPro" id="IPR000566">
    <property type="entry name" value="Lipocln_cytosolic_FA-bd_dom"/>
</dbReference>
<organism evidence="4">
    <name type="scientific">marine sediment metagenome</name>
    <dbReference type="NCBI Taxonomy" id="412755"/>
    <lineage>
        <taxon>unclassified sequences</taxon>
        <taxon>metagenomes</taxon>
        <taxon>ecological metagenomes</taxon>
    </lineage>
</organism>
<dbReference type="Pfam" id="PF08212">
    <property type="entry name" value="Lipocalin_2"/>
    <property type="match status" value="1"/>
</dbReference>
<dbReference type="InterPro" id="IPR022271">
    <property type="entry name" value="Lipocalin_ApoD"/>
</dbReference>
<dbReference type="SUPFAM" id="SSF50814">
    <property type="entry name" value="Lipocalins"/>
    <property type="match status" value="1"/>
</dbReference>
<dbReference type="InterPro" id="IPR012674">
    <property type="entry name" value="Calycin"/>
</dbReference>
<name>A0A0F9F3U2_9ZZZZ</name>
<protein>
    <recommendedName>
        <fullName evidence="3">Lipocalin/cytosolic fatty-acid binding domain-containing protein</fullName>
    </recommendedName>
</protein>
<comment type="caution">
    <text evidence="4">The sequence shown here is derived from an EMBL/GenBank/DDBJ whole genome shotgun (WGS) entry which is preliminary data.</text>
</comment>
<dbReference type="PRINTS" id="PR01171">
    <property type="entry name" value="BCTLIPOCALIN"/>
</dbReference>
<dbReference type="AlphaFoldDB" id="A0A0F9F3U2"/>
<evidence type="ECO:0000256" key="1">
    <source>
        <dbReference type="ARBA" id="ARBA00006889"/>
    </source>
</evidence>
<dbReference type="InterPro" id="IPR047202">
    <property type="entry name" value="Lipocalin_Blc-like_dom"/>
</dbReference>
<dbReference type="GO" id="GO:0006950">
    <property type="term" value="P:response to stress"/>
    <property type="evidence" value="ECO:0007669"/>
    <property type="project" value="UniProtKB-ARBA"/>
</dbReference>
<evidence type="ECO:0000256" key="2">
    <source>
        <dbReference type="PIRNR" id="PIRNR036893"/>
    </source>
</evidence>
<feature type="domain" description="Lipocalin/cytosolic fatty-acid binding" evidence="3">
    <location>
        <begin position="32"/>
        <end position="173"/>
    </location>
</feature>
<dbReference type="EMBL" id="LAZR01022706">
    <property type="protein sequence ID" value="KKL80943.1"/>
    <property type="molecule type" value="Genomic_DNA"/>
</dbReference>
<evidence type="ECO:0000313" key="4">
    <source>
        <dbReference type="EMBL" id="KKL80943.1"/>
    </source>
</evidence>
<sequence>MQILKHGLAIIVALSLFGCQASKPPIAPVSFVDIPKFMGDWYVIANIPTFVEEGAHNAIESYKLKDDGSIQTTFTFHQDSFDGELKTYKPVGYVEDHTTNALWGMQFIWPIKADYRIIYLTDDYSQTIIARNKRDYVWIMARTPHISDEDYQHMLGIIEKVGYDISKVKRVPQKWPTK</sequence>
<comment type="similarity">
    <text evidence="1 2">Belongs to the calycin superfamily. Lipocalin family.</text>
</comment>
<evidence type="ECO:0000259" key="3">
    <source>
        <dbReference type="Pfam" id="PF08212"/>
    </source>
</evidence>
<dbReference type="PANTHER" id="PTHR10612">
    <property type="entry name" value="APOLIPOPROTEIN D"/>
    <property type="match status" value="1"/>
</dbReference>
<gene>
    <name evidence="4" type="ORF">LCGC14_1999700</name>
</gene>
<proteinExistence type="inferred from homology"/>
<dbReference type="InterPro" id="IPR002446">
    <property type="entry name" value="Lipocalin_bac"/>
</dbReference>
<dbReference type="Gene3D" id="2.40.128.20">
    <property type="match status" value="1"/>
</dbReference>
<accession>A0A0F9F3U2</accession>
<dbReference type="PROSITE" id="PS51257">
    <property type="entry name" value="PROKAR_LIPOPROTEIN"/>
    <property type="match status" value="1"/>
</dbReference>
<dbReference type="PIRSF" id="PIRSF036893">
    <property type="entry name" value="Lipocalin_ApoD"/>
    <property type="match status" value="1"/>
</dbReference>